<dbReference type="InterPro" id="IPR049517">
    <property type="entry name" value="ACX-like_C"/>
</dbReference>
<proteinExistence type="predicted"/>
<dbReference type="Pfam" id="PF05378">
    <property type="entry name" value="Hydant_A_N"/>
    <property type="match status" value="1"/>
</dbReference>
<dbReference type="Pfam" id="PF01968">
    <property type="entry name" value="Hydantoinase_A"/>
    <property type="match status" value="1"/>
</dbReference>
<name>A0A926ES74_9FIRM</name>
<evidence type="ECO:0000313" key="4">
    <source>
        <dbReference type="EMBL" id="MBC8585384.1"/>
    </source>
</evidence>
<evidence type="ECO:0000259" key="2">
    <source>
        <dbReference type="Pfam" id="PF05378"/>
    </source>
</evidence>
<dbReference type="RefSeq" id="WP_262395165.1">
    <property type="nucleotide sequence ID" value="NZ_JACRTD010000004.1"/>
</dbReference>
<evidence type="ECO:0000259" key="3">
    <source>
        <dbReference type="Pfam" id="PF19278"/>
    </source>
</evidence>
<feature type="domain" description="Acetophenone carboxylase-like C-terminal" evidence="3">
    <location>
        <begin position="504"/>
        <end position="669"/>
    </location>
</feature>
<dbReference type="PANTHER" id="PTHR11365:SF23">
    <property type="entry name" value="HYPOTHETICAL 5-OXOPROLINASE (EUROFUNG)-RELATED"/>
    <property type="match status" value="1"/>
</dbReference>
<dbReference type="GO" id="GO:0017168">
    <property type="term" value="F:5-oxoprolinase (ATP-hydrolyzing) activity"/>
    <property type="evidence" value="ECO:0007669"/>
    <property type="project" value="TreeGrafter"/>
</dbReference>
<feature type="domain" description="Hydantoinase/oxoprolinase N-terminal" evidence="2">
    <location>
        <begin position="7"/>
        <end position="182"/>
    </location>
</feature>
<dbReference type="GO" id="GO:0006749">
    <property type="term" value="P:glutathione metabolic process"/>
    <property type="evidence" value="ECO:0007669"/>
    <property type="project" value="TreeGrafter"/>
</dbReference>
<protein>
    <submittedName>
        <fullName evidence="4">Hydantoinase/oxoprolinase family protein</fullName>
    </submittedName>
</protein>
<feature type="domain" description="Hydantoinase A/oxoprolinase" evidence="1">
    <location>
        <begin position="203"/>
        <end position="489"/>
    </location>
</feature>
<dbReference type="AlphaFoldDB" id="A0A926ES74"/>
<evidence type="ECO:0000313" key="5">
    <source>
        <dbReference type="Proteomes" id="UP000623678"/>
    </source>
</evidence>
<dbReference type="InterPro" id="IPR008040">
    <property type="entry name" value="Hydant_A_N"/>
</dbReference>
<dbReference type="InterPro" id="IPR002821">
    <property type="entry name" value="Hydantoinase_A"/>
</dbReference>
<dbReference type="Proteomes" id="UP000623678">
    <property type="component" value="Unassembled WGS sequence"/>
</dbReference>
<evidence type="ECO:0000259" key="1">
    <source>
        <dbReference type="Pfam" id="PF01968"/>
    </source>
</evidence>
<accession>A0A926ES74</accession>
<dbReference type="GO" id="GO:0005829">
    <property type="term" value="C:cytosol"/>
    <property type="evidence" value="ECO:0007669"/>
    <property type="project" value="TreeGrafter"/>
</dbReference>
<comment type="caution">
    <text evidence="4">The sequence shown here is derived from an EMBL/GenBank/DDBJ whole genome shotgun (WGS) entry which is preliminary data.</text>
</comment>
<organism evidence="4 5">
    <name type="scientific">Youxingia wuxianensis</name>
    <dbReference type="NCBI Taxonomy" id="2763678"/>
    <lineage>
        <taxon>Bacteria</taxon>
        <taxon>Bacillati</taxon>
        <taxon>Bacillota</taxon>
        <taxon>Clostridia</taxon>
        <taxon>Eubacteriales</taxon>
        <taxon>Oscillospiraceae</taxon>
        <taxon>Youxingia</taxon>
    </lineage>
</organism>
<reference evidence="4" key="1">
    <citation type="submission" date="2020-08" db="EMBL/GenBank/DDBJ databases">
        <title>Genome public.</title>
        <authorList>
            <person name="Liu C."/>
            <person name="Sun Q."/>
        </authorList>
    </citation>
    <scope>NUCLEOTIDE SEQUENCE</scope>
    <source>
        <strain evidence="4">NSJ-64</strain>
    </source>
</reference>
<dbReference type="Pfam" id="PF19278">
    <property type="entry name" value="Hydant_A_C"/>
    <property type="match status" value="1"/>
</dbReference>
<dbReference type="PANTHER" id="PTHR11365">
    <property type="entry name" value="5-OXOPROLINASE RELATED"/>
    <property type="match status" value="1"/>
</dbReference>
<keyword evidence="5" id="KW-1185">Reference proteome</keyword>
<sequence>MSIKKKFAAEIGGTFTDIILFEDVNGKTQLKTLKVASTPSHPEEAVIEGADKLMKDWSNTAEMLHGSTVATNAVLERKGVSTALLVTEGFADTLEILRGDKTNIYDLFYQRPAPVVPRNLVYPVTERLSAQGEVIIPLSEAQIRQIAGQLKEQGVKSVGICFLHSYASEKHEKMAKKIIEEEISDCIVTASYEILPQFREYERTSTVAITSYIAPVMIRYIESLYHQLQARGFGGEIFITQSNGGVIPMDALRKEVARTLLSGPAAGVTGAVFMAKQVGIEDIITLDIGGTSADVCLINKGNPLVSTTNEIDGNAIAVPMLDIVTVGAGGGSIAWVDGGGMLQVGPQSAGADPGPACYCRGGTKPTLSDAMAYRGLLRPDHFAGGNYKLDPQKSRKVIGEIAQQLGTTPDEMAEAICRVMEANTMQAVRLASTERGYDARNYTMVAFGGAGALMAASIAGELGMKKVLVPCYAGLLSSFGLLVADIIRDYVQTKVSLCVETSPEDLKNQFEKMQDKAVQDMVNYGFKRENLKFQYAVDARYQGQAFELQVDFDHIPENGEEITNAFHEVHRARYGFNSPQNLVEIVNYRLKTIVPQDNDLLSGMKYDEAVDKEEYVVQKALMGGEWKDCRFYTWSRLPKDAVIQGPAVIEDETSTCVVPQTWTAKLQKNGSLILEKEEN</sequence>
<dbReference type="EMBL" id="JACRTD010000004">
    <property type="protein sequence ID" value="MBC8585384.1"/>
    <property type="molecule type" value="Genomic_DNA"/>
</dbReference>
<gene>
    <name evidence="4" type="ORF">H8705_07290</name>
</gene>
<dbReference type="InterPro" id="IPR045079">
    <property type="entry name" value="Oxoprolinase-like"/>
</dbReference>